<evidence type="ECO:0000313" key="1">
    <source>
        <dbReference type="EMBL" id="GBP94559.1"/>
    </source>
</evidence>
<protein>
    <submittedName>
        <fullName evidence="1">Uncharacterized protein</fullName>
    </submittedName>
</protein>
<organism evidence="1 2">
    <name type="scientific">Eumeta variegata</name>
    <name type="common">Bagworm moth</name>
    <name type="synonym">Eumeta japonica</name>
    <dbReference type="NCBI Taxonomy" id="151549"/>
    <lineage>
        <taxon>Eukaryota</taxon>
        <taxon>Metazoa</taxon>
        <taxon>Ecdysozoa</taxon>
        <taxon>Arthropoda</taxon>
        <taxon>Hexapoda</taxon>
        <taxon>Insecta</taxon>
        <taxon>Pterygota</taxon>
        <taxon>Neoptera</taxon>
        <taxon>Endopterygota</taxon>
        <taxon>Lepidoptera</taxon>
        <taxon>Glossata</taxon>
        <taxon>Ditrysia</taxon>
        <taxon>Tineoidea</taxon>
        <taxon>Psychidae</taxon>
        <taxon>Oiketicinae</taxon>
        <taxon>Eumeta</taxon>
    </lineage>
</organism>
<name>A0A4C2A5Y0_EUMVA</name>
<reference evidence="1 2" key="1">
    <citation type="journal article" date="2019" name="Commun. Biol.">
        <title>The bagworm genome reveals a unique fibroin gene that provides high tensile strength.</title>
        <authorList>
            <person name="Kono N."/>
            <person name="Nakamura H."/>
            <person name="Ohtoshi R."/>
            <person name="Tomita M."/>
            <person name="Numata K."/>
            <person name="Arakawa K."/>
        </authorList>
    </citation>
    <scope>NUCLEOTIDE SEQUENCE [LARGE SCALE GENOMIC DNA]</scope>
</reference>
<sequence>MTARRVPQILTSQQKQARMECCRHRPAPVNHVEVESLRRERSLMFLIREQLSRDWLDMQLILAPSLSWSGASAGSLR</sequence>
<proteinExistence type="predicted"/>
<dbReference type="Proteomes" id="UP000299102">
    <property type="component" value="Unassembled WGS sequence"/>
</dbReference>
<dbReference type="AlphaFoldDB" id="A0A4C2A5Y0"/>
<keyword evidence="2" id="KW-1185">Reference proteome</keyword>
<dbReference type="EMBL" id="BGZK01002520">
    <property type="protein sequence ID" value="GBP94559.1"/>
    <property type="molecule type" value="Genomic_DNA"/>
</dbReference>
<evidence type="ECO:0000313" key="2">
    <source>
        <dbReference type="Proteomes" id="UP000299102"/>
    </source>
</evidence>
<comment type="caution">
    <text evidence="1">The sequence shown here is derived from an EMBL/GenBank/DDBJ whole genome shotgun (WGS) entry which is preliminary data.</text>
</comment>
<gene>
    <name evidence="1" type="ORF">EVAR_68430_1</name>
</gene>
<accession>A0A4C2A5Y0</accession>